<gene>
    <name evidence="1" type="ORF">DEO68_00615</name>
</gene>
<dbReference type="SUPFAM" id="SSF53187">
    <property type="entry name" value="Zn-dependent exopeptidases"/>
    <property type="match status" value="1"/>
</dbReference>
<comment type="caution">
    <text evidence="1">The sequence shown here is derived from an EMBL/GenBank/DDBJ whole genome shotgun (WGS) entry which is preliminary data.</text>
</comment>
<dbReference type="EMBL" id="DOTR01000006">
    <property type="protein sequence ID" value="HCA00698.1"/>
    <property type="molecule type" value="Genomic_DNA"/>
</dbReference>
<reference evidence="1" key="1">
    <citation type="journal article" date="2018" name="Nat. Biotechnol.">
        <title>A standardized bacterial taxonomy based on genome phylogeny substantially revises the tree of life.</title>
        <authorList>
            <person name="Parks D.H."/>
            <person name="Chuvochina M."/>
            <person name="Waite D.W."/>
            <person name="Rinke C."/>
            <person name="Skarshewski A."/>
            <person name="Chaumeil P.A."/>
            <person name="Hugenholtz P."/>
        </authorList>
    </citation>
    <scope>NUCLEOTIDE SEQUENCE [LARGE SCALE GENOMIC DNA]</scope>
    <source>
        <strain evidence="1">UBA11284</strain>
    </source>
</reference>
<sequence length="592" mass="66959">MTLLLDTTFERSVDALVAQYQRQLSPGDELTAWVFDDQPTRQHAEQLLAQHGIKARFYSAYKPLIHYFIESINETLGDCPLRAIHIRYPAPEESPQRFLLEAYPLAGLLDKQVALTWEAVPCATQTALYHYELTLTNDAGQHEQISVAAPNRRHLDHVNAWQLSPCGWIAWRTANGEGDSTYYTCDYERLFEVAMETIIQTPWSTKQPFFEELNISVNLPIQDTSLPFGREHISLTEGMHEELYFSLLEYYQCHAGLPLGDRSIQPGQIVPEIRNCPEKPMSLMISLRPLCKSIAPTQGDIALDTAPHPPSVPQITKQLEALGGDIINAKSRCGRLLSARYRQGSDRAVMISAAQHANEPSGIVGALRAGRDLALQAGTHFVLSPLENPDGYRLQQRLVAEQPTHMHHAARYTAFGNDLQAQAANGEFELAIRERAKALSGANLHINLHGYPAHEWTRPLTGYIPRNFELWSIPKGFFLVIRYHQEWETQAQALLEGVTDHLSTVPGLVEYNQRQIEVFEAHAGSLEFLTRHHIPYLLTPDDQQLTPLQLITEYPDETIYDDDFIIAHQVQYETVMSAYRSYQSMMLPCTQG</sequence>
<evidence type="ECO:0000313" key="1">
    <source>
        <dbReference type="EMBL" id="HCA00698.1"/>
    </source>
</evidence>
<protein>
    <submittedName>
        <fullName evidence="1">Peptidase M14</fullName>
    </submittedName>
</protein>
<accession>A0A3D0KAY7</accession>
<dbReference type="Gene3D" id="3.40.630.10">
    <property type="entry name" value="Zn peptidases"/>
    <property type="match status" value="1"/>
</dbReference>
<proteinExistence type="predicted"/>
<organism evidence="1">
    <name type="scientific">Halomonas campaniensis</name>
    <dbReference type="NCBI Taxonomy" id="213554"/>
    <lineage>
        <taxon>Bacteria</taxon>
        <taxon>Pseudomonadati</taxon>
        <taxon>Pseudomonadota</taxon>
        <taxon>Gammaproteobacteria</taxon>
        <taxon>Oceanospirillales</taxon>
        <taxon>Halomonadaceae</taxon>
        <taxon>Halomonas</taxon>
    </lineage>
</organism>
<dbReference type="AlphaFoldDB" id="A0A3D0KAY7"/>
<name>A0A3D0KAY7_9GAMM</name>